<dbReference type="STRING" id="582744.Msip34_0599"/>
<organism evidence="1 2">
    <name type="scientific">Methylovorus glucosotrophus (strain SIP3-4)</name>
    <dbReference type="NCBI Taxonomy" id="582744"/>
    <lineage>
        <taxon>Bacteria</taxon>
        <taxon>Pseudomonadati</taxon>
        <taxon>Pseudomonadota</taxon>
        <taxon>Betaproteobacteria</taxon>
        <taxon>Nitrosomonadales</taxon>
        <taxon>Methylophilaceae</taxon>
        <taxon>Methylovorus</taxon>
    </lineage>
</organism>
<reference evidence="1 2" key="2">
    <citation type="journal article" date="2011" name="J. Bacteriol.">
        <title>Genomes of three methylotrophs from a single niche uncover genetic and metabolic divergence of Methylophilaceae.</title>
        <authorList>
            <person name="Lapidus A."/>
            <person name="Clum A."/>
            <person name="Labutti K."/>
            <person name="Kaluzhnaya M.G."/>
            <person name="Lim S."/>
            <person name="Beck D.A."/>
            <person name="Glavina Del Rio T."/>
            <person name="Nolan M."/>
            <person name="Mavromatis K."/>
            <person name="Huntemann M."/>
            <person name="Lucas S."/>
            <person name="Lidstrom M.E."/>
            <person name="Ivanova N."/>
            <person name="Chistoserdova L."/>
        </authorList>
    </citation>
    <scope>NUCLEOTIDE SEQUENCE [LARGE SCALE GENOMIC DNA]</scope>
    <source>
        <strain evidence="1 2">SIP3-4</strain>
    </source>
</reference>
<keyword evidence="2" id="KW-1185">Reference proteome</keyword>
<dbReference type="HOGENOM" id="CLU_493321_0_0_4"/>
<sequence>MMKNATSLDEGWLVRLESANQALSKAMPLGDLEAVIYLQQSCRPDLLSLTRYFATTPKLDVVLENRIVRTVGEHLQQSRVACTNHIKALMARQSKQQLMQLLLEKLQVMALIAKWCYLRYQPIPERYWLELHADYLLAERLRLDIPAFQSGYVHILMLDSINLSSMQKAEIEALDRWVAQWSVQVAVTAHCDDRPHAMFVDLGQDVGARRLRNFTPTENFRCWVIEMILRDLEQMREQLSAGAISLPILPDATTVRSAQIIDLLIMAWSDLREQRRRVERAAVSKLAQAVNGLFAVCQQIRNEAYRPTFLHPDDVQPLPNSWEVQNESVFGLGAVVNADLNLWVKPGALLSLQFALNPDMEVLAVVRSLQQRPGRELYVGLEVISYTPAYVQLTTEDPPADEEPIPGLYLGRDDDRNWPPSLLLPLQPQADVGELVMHLEHSDYRATLGDVLEQQADWVRIAVMVRD</sequence>
<gene>
    <name evidence="1" type="ordered locus">Msip34_0599</name>
</gene>
<protein>
    <submittedName>
        <fullName evidence="1">Uncharacterized protein</fullName>
    </submittedName>
</protein>
<evidence type="ECO:0000313" key="2">
    <source>
        <dbReference type="Proteomes" id="UP000002743"/>
    </source>
</evidence>
<proteinExistence type="predicted"/>
<reference evidence="2" key="1">
    <citation type="submission" date="2009-07" db="EMBL/GenBank/DDBJ databases">
        <title>Complete sequence of chromosome of Methylovorus sp. SIP3-4.</title>
        <authorList>
            <person name="Lucas S."/>
            <person name="Copeland A."/>
            <person name="Lapidus A."/>
            <person name="Glavina del Rio T."/>
            <person name="Tice H."/>
            <person name="Bruce D."/>
            <person name="Goodwin L."/>
            <person name="Pitluck S."/>
            <person name="Clum A."/>
            <person name="Larimer F."/>
            <person name="Land M."/>
            <person name="Hauser L."/>
            <person name="Kyrpides N."/>
            <person name="Mikhailova N."/>
            <person name="Kayluzhnaya M."/>
            <person name="Chistoserdova L."/>
        </authorList>
    </citation>
    <scope>NUCLEOTIDE SEQUENCE [LARGE SCALE GENOMIC DNA]</scope>
    <source>
        <strain evidence="2">SIP3-4</strain>
    </source>
</reference>
<dbReference type="RefSeq" id="WP_015829472.1">
    <property type="nucleotide sequence ID" value="NC_012969.1"/>
</dbReference>
<dbReference type="EMBL" id="CP001674">
    <property type="protein sequence ID" value="ACT49847.1"/>
    <property type="molecule type" value="Genomic_DNA"/>
</dbReference>
<name>C6X9M7_METGS</name>
<accession>C6X9M7</accession>
<dbReference type="AlphaFoldDB" id="C6X9M7"/>
<evidence type="ECO:0000313" key="1">
    <source>
        <dbReference type="EMBL" id="ACT49847.1"/>
    </source>
</evidence>
<dbReference type="KEGG" id="mei:Msip34_0599"/>
<dbReference type="OrthoDB" id="9177203at2"/>
<dbReference type="Proteomes" id="UP000002743">
    <property type="component" value="Chromosome"/>
</dbReference>